<dbReference type="SUPFAM" id="SSF56601">
    <property type="entry name" value="beta-lactamase/transpeptidase-like"/>
    <property type="match status" value="1"/>
</dbReference>
<reference evidence="2 3" key="1">
    <citation type="submission" date="2020-10" db="EMBL/GenBank/DDBJ databases">
        <title>Phylogeny of dyella-like bacteria.</title>
        <authorList>
            <person name="Fu J."/>
        </authorList>
    </citation>
    <scope>NUCLEOTIDE SEQUENCE [LARGE SCALE GENOMIC DNA]</scope>
    <source>
        <strain evidence="2 3">DHOB09</strain>
    </source>
</reference>
<dbReference type="InterPro" id="IPR012338">
    <property type="entry name" value="Beta-lactam/transpept-like"/>
</dbReference>
<gene>
    <name evidence="2" type="ORF">ISN74_05625</name>
</gene>
<dbReference type="PANTHER" id="PTHR46825">
    <property type="entry name" value="D-ALANYL-D-ALANINE-CARBOXYPEPTIDASE/ENDOPEPTIDASE AMPH"/>
    <property type="match status" value="1"/>
</dbReference>
<protein>
    <submittedName>
        <fullName evidence="2">Serine hydrolase</fullName>
    </submittedName>
</protein>
<dbReference type="InterPro" id="IPR001466">
    <property type="entry name" value="Beta-lactam-related"/>
</dbReference>
<dbReference type="InterPro" id="IPR050491">
    <property type="entry name" value="AmpC-like"/>
</dbReference>
<dbReference type="PANTHER" id="PTHR46825:SF12">
    <property type="entry name" value="PENICILLIN-BINDING PROTEIN 4"/>
    <property type="match status" value="1"/>
</dbReference>
<proteinExistence type="predicted"/>
<dbReference type="EMBL" id="CP064030">
    <property type="protein sequence ID" value="QRN54834.1"/>
    <property type="molecule type" value="Genomic_DNA"/>
</dbReference>
<dbReference type="Pfam" id="PF00144">
    <property type="entry name" value="Beta-lactamase"/>
    <property type="match status" value="1"/>
</dbReference>
<dbReference type="Proteomes" id="UP000663181">
    <property type="component" value="Chromosome"/>
</dbReference>
<keyword evidence="3" id="KW-1185">Reference proteome</keyword>
<evidence type="ECO:0000313" key="2">
    <source>
        <dbReference type="EMBL" id="QRN54834.1"/>
    </source>
</evidence>
<feature type="domain" description="Beta-lactamase-related" evidence="1">
    <location>
        <begin position="23"/>
        <end position="340"/>
    </location>
</feature>
<evidence type="ECO:0000313" key="3">
    <source>
        <dbReference type="Proteomes" id="UP000663181"/>
    </source>
</evidence>
<dbReference type="RefSeq" id="WP_188798193.1">
    <property type="nucleotide sequence ID" value="NZ_BMIZ01000001.1"/>
</dbReference>
<keyword evidence="2" id="KW-0378">Hydrolase</keyword>
<name>A0ABX7GYC2_9GAMM</name>
<sequence length="449" mass="48085">MASIESCLPYAIAVKNNPQPCRTLQQWMQDLHVPGVSIAVIHNGTIAWAKGYGVARIGGEPVTADTMFQAGSISKAVSAMGTLHLVQQGKLSLDEDINQKLVSWKLPASPIAPGAVVTLRELLTHTSGLSVHGFPGYAAGEPVPTLVQVLNGEKPANTKAVRLESKPDSQWKYSGGGITVMQLLLQDVTQQPFASFMQDTVLSPLGMSHSTFEQPLPADRRSVAATPYDEAGQAVPGGAHTYPEQAAAGLWTTPSDLARFVLEIQQSLQGNANHALDQAMTREMLTPGKGSWGLGIEIGGSRTAPFFDHDGDDAGFEAVMIGYEKGGDGVAIMTNGQNGGVLNMQILRSIAVAYGWPDFQPIVHTAVTLDRRVLSRYAGTYQIGPSEKMVITLEGDQLMSRVGHQTKLALFAQSPTHFFTLMGGEFDFPVQADGIVVHNDDGDYHGKRL</sequence>
<dbReference type="GO" id="GO:0016787">
    <property type="term" value="F:hydrolase activity"/>
    <property type="evidence" value="ECO:0007669"/>
    <property type="project" value="UniProtKB-KW"/>
</dbReference>
<accession>A0ABX7GYC2</accession>
<evidence type="ECO:0000259" key="1">
    <source>
        <dbReference type="Pfam" id="PF00144"/>
    </source>
</evidence>
<organism evidence="2 3">
    <name type="scientific">Dyella caseinilytica</name>
    <dbReference type="NCBI Taxonomy" id="1849581"/>
    <lineage>
        <taxon>Bacteria</taxon>
        <taxon>Pseudomonadati</taxon>
        <taxon>Pseudomonadota</taxon>
        <taxon>Gammaproteobacteria</taxon>
        <taxon>Lysobacterales</taxon>
        <taxon>Rhodanobacteraceae</taxon>
        <taxon>Dyella</taxon>
    </lineage>
</organism>
<dbReference type="Gene3D" id="3.40.710.10">
    <property type="entry name" value="DD-peptidase/beta-lactamase superfamily"/>
    <property type="match status" value="1"/>
</dbReference>